<sequence>MGLADAKGIPVVGGIGVMSPDLVEDVDRPIPKGYKFTAVWRFHLNTTGQLVKDSDKLIPDCISTGPVEHTLPSEEKLREVTAMGSKALVARAKGNH</sequence>
<gene>
    <name evidence="1" type="ORF">BGZ96_004558</name>
</gene>
<name>A0ABQ7JI21_9FUNG</name>
<accession>A0ABQ7JI21</accession>
<evidence type="ECO:0000313" key="1">
    <source>
        <dbReference type="EMBL" id="KAG0274018.1"/>
    </source>
</evidence>
<dbReference type="Proteomes" id="UP001194696">
    <property type="component" value="Unassembled WGS sequence"/>
</dbReference>
<organism evidence="1 2">
    <name type="scientific">Linnemannia gamsii</name>
    <dbReference type="NCBI Taxonomy" id="64522"/>
    <lineage>
        <taxon>Eukaryota</taxon>
        <taxon>Fungi</taxon>
        <taxon>Fungi incertae sedis</taxon>
        <taxon>Mucoromycota</taxon>
        <taxon>Mortierellomycotina</taxon>
        <taxon>Mortierellomycetes</taxon>
        <taxon>Mortierellales</taxon>
        <taxon>Mortierellaceae</taxon>
        <taxon>Linnemannia</taxon>
    </lineage>
</organism>
<reference evidence="1 2" key="1">
    <citation type="journal article" date="2020" name="Fungal Divers.">
        <title>Resolving the Mortierellaceae phylogeny through synthesis of multi-gene phylogenetics and phylogenomics.</title>
        <authorList>
            <person name="Vandepol N."/>
            <person name="Liber J."/>
            <person name="Desiro A."/>
            <person name="Na H."/>
            <person name="Kennedy M."/>
            <person name="Barry K."/>
            <person name="Grigoriev I.V."/>
            <person name="Miller A.N."/>
            <person name="O'Donnell K."/>
            <person name="Stajich J.E."/>
            <person name="Bonito G."/>
        </authorList>
    </citation>
    <scope>NUCLEOTIDE SEQUENCE [LARGE SCALE GENOMIC DNA]</scope>
    <source>
        <strain evidence="1 2">AD045</strain>
    </source>
</reference>
<evidence type="ECO:0000313" key="2">
    <source>
        <dbReference type="Proteomes" id="UP001194696"/>
    </source>
</evidence>
<proteinExistence type="predicted"/>
<keyword evidence="2" id="KW-1185">Reference proteome</keyword>
<comment type="caution">
    <text evidence="1">The sequence shown here is derived from an EMBL/GenBank/DDBJ whole genome shotgun (WGS) entry which is preliminary data.</text>
</comment>
<protein>
    <submittedName>
        <fullName evidence="1">Uncharacterized protein</fullName>
    </submittedName>
</protein>
<dbReference type="EMBL" id="JAAAIM010002117">
    <property type="protein sequence ID" value="KAG0274018.1"/>
    <property type="molecule type" value="Genomic_DNA"/>
</dbReference>